<feature type="domain" description="AAA+ ATPase" evidence="6">
    <location>
        <begin position="170"/>
        <end position="304"/>
    </location>
</feature>
<evidence type="ECO:0000256" key="5">
    <source>
        <dbReference type="SAM" id="Coils"/>
    </source>
</evidence>
<dbReference type="InterPro" id="IPR002182">
    <property type="entry name" value="NB-ARC"/>
</dbReference>
<dbReference type="GO" id="GO:0005524">
    <property type="term" value="F:ATP binding"/>
    <property type="evidence" value="ECO:0007669"/>
    <property type="project" value="UniProtKB-KW"/>
</dbReference>
<dbReference type="InterPro" id="IPR036388">
    <property type="entry name" value="WH-like_DNA-bd_sf"/>
</dbReference>
<dbReference type="InterPro" id="IPR003593">
    <property type="entry name" value="AAA+_ATPase"/>
</dbReference>
<comment type="similarity">
    <text evidence="1">Belongs to the disease resistance NB-LRR family.</text>
</comment>
<dbReference type="AlphaFoldDB" id="A0A835D2Z4"/>
<dbReference type="SUPFAM" id="SSF52058">
    <property type="entry name" value="L domain-like"/>
    <property type="match status" value="1"/>
</dbReference>
<dbReference type="SMART" id="SM00382">
    <property type="entry name" value="AAA"/>
    <property type="match status" value="1"/>
</dbReference>
<dbReference type="Gene3D" id="1.10.8.430">
    <property type="entry name" value="Helical domain of apoptotic protease-activating factors"/>
    <property type="match status" value="1"/>
</dbReference>
<keyword evidence="3" id="KW-0611">Plant defense</keyword>
<evidence type="ECO:0000256" key="4">
    <source>
        <dbReference type="ARBA" id="ARBA00022840"/>
    </source>
</evidence>
<organism evidence="7 8">
    <name type="scientific">Tetracentron sinense</name>
    <name type="common">Spur-leaf</name>
    <dbReference type="NCBI Taxonomy" id="13715"/>
    <lineage>
        <taxon>Eukaryota</taxon>
        <taxon>Viridiplantae</taxon>
        <taxon>Streptophyta</taxon>
        <taxon>Embryophyta</taxon>
        <taxon>Tracheophyta</taxon>
        <taxon>Spermatophyta</taxon>
        <taxon>Magnoliopsida</taxon>
        <taxon>Trochodendrales</taxon>
        <taxon>Trochodendraceae</taxon>
        <taxon>Tetracentron</taxon>
    </lineage>
</organism>
<evidence type="ECO:0000256" key="1">
    <source>
        <dbReference type="ARBA" id="ARBA00008894"/>
    </source>
</evidence>
<dbReference type="PANTHER" id="PTHR33463:SF220">
    <property type="entry name" value="NB-ARC DOMAIN-CONTAINING PROTEIN"/>
    <property type="match status" value="1"/>
</dbReference>
<dbReference type="InterPro" id="IPR057135">
    <property type="entry name" value="At4g27190-like_LRR"/>
</dbReference>
<evidence type="ECO:0000259" key="6">
    <source>
        <dbReference type="SMART" id="SM00382"/>
    </source>
</evidence>
<gene>
    <name evidence="7" type="ORF">HHK36_026807</name>
</gene>
<feature type="coiled-coil region" evidence="5">
    <location>
        <begin position="25"/>
        <end position="59"/>
    </location>
</feature>
<accession>A0A835D2Z4</accession>
<dbReference type="OrthoDB" id="1926275at2759"/>
<dbReference type="InterPro" id="IPR001611">
    <property type="entry name" value="Leu-rich_rpt"/>
</dbReference>
<evidence type="ECO:0000313" key="7">
    <source>
        <dbReference type="EMBL" id="KAF8388141.1"/>
    </source>
</evidence>
<dbReference type="InterPro" id="IPR027417">
    <property type="entry name" value="P-loop_NTPase"/>
</dbReference>
<protein>
    <recommendedName>
        <fullName evidence="6">AAA+ ATPase domain-containing protein</fullName>
    </recommendedName>
</protein>
<dbReference type="GO" id="GO:0043531">
    <property type="term" value="F:ADP binding"/>
    <property type="evidence" value="ECO:0007669"/>
    <property type="project" value="InterPro"/>
</dbReference>
<dbReference type="InterPro" id="IPR058922">
    <property type="entry name" value="WHD_DRP"/>
</dbReference>
<dbReference type="SUPFAM" id="SSF52540">
    <property type="entry name" value="P-loop containing nucleoside triphosphate hydrolases"/>
    <property type="match status" value="1"/>
</dbReference>
<name>A0A835D2Z4_TETSI</name>
<dbReference type="Gene3D" id="1.10.10.10">
    <property type="entry name" value="Winged helix-like DNA-binding domain superfamily/Winged helix DNA-binding domain"/>
    <property type="match status" value="1"/>
</dbReference>
<dbReference type="OMA" id="HEWRSAI"/>
<keyword evidence="5" id="KW-0175">Coiled coil</keyword>
<dbReference type="InterPro" id="IPR032675">
    <property type="entry name" value="LRR_dom_sf"/>
</dbReference>
<evidence type="ECO:0000313" key="8">
    <source>
        <dbReference type="Proteomes" id="UP000655225"/>
    </source>
</evidence>
<dbReference type="EMBL" id="JABCRI010000020">
    <property type="protein sequence ID" value="KAF8388141.1"/>
    <property type="molecule type" value="Genomic_DNA"/>
</dbReference>
<dbReference type="Gene3D" id="3.40.50.300">
    <property type="entry name" value="P-loop containing nucleotide triphosphate hydrolases"/>
    <property type="match status" value="1"/>
</dbReference>
<dbReference type="Proteomes" id="UP000655225">
    <property type="component" value="Unassembled WGS sequence"/>
</dbReference>
<dbReference type="FunFam" id="3.40.50.300:FF:001091">
    <property type="entry name" value="Probable disease resistance protein At1g61300"/>
    <property type="match status" value="1"/>
</dbReference>
<reference evidence="7 8" key="1">
    <citation type="submission" date="2020-04" db="EMBL/GenBank/DDBJ databases">
        <title>Plant Genome Project.</title>
        <authorList>
            <person name="Zhang R.-G."/>
        </authorList>
    </citation>
    <scope>NUCLEOTIDE SEQUENCE [LARGE SCALE GENOMIC DNA]</scope>
    <source>
        <strain evidence="7">YNK0</strain>
        <tissue evidence="7">Leaf</tissue>
    </source>
</reference>
<keyword evidence="2" id="KW-0677">Repeat</keyword>
<sequence>MEAVSPITDIINRLWDCITLRTDYIRELQENLNILGSRMAELRGVRNDVKTRVDIAEERQMKRKEEVGLWLQRVESTGHEVDQIIEEGNQQLSNRCIGGCCPKHCLSSYKVGKKVSKKLKMVADLKSEGNFSEVAYILPPPAVEDMAPRPTVGMDLMFENVRRCLREEAQVGIIGLYGMGGVGKTTLLKKINNEFLSRETHDFDVVIWVVVSKESNVKRIQKGIGERLGLPLPEEESQDTARAARICSVLRKKKFMLLLDDIWDRVDLELVGIPHPDSKNKCKVVFTTRSEAVCGRMEAQKKIRVECLRWNEAWDLFRNKVGEKTLNSDPKIPELAKVITRECAGLPLALITIGRTMASKKTPNEWNHAITVLRKSASEFKGMGDEVFPLLKYSYDSLPNDSIRSCFLYCAMFPEDDNIDKEDLIQHWIWEGFIDGFDVMNEAVNQGYHIIGILKLACLLESGSINENTEVKMHDVIRDLALWISRDCGKKQGKLLVQAHVGLTEPPEIEKWEETEKISLMHNPIGALTETPTCPNLLTLLLNDNYYLRRISDGFFKFMPTLRILDLSGTNISYLPMGIFELVELQCLNLSNTPIRTLPDELKILVKLKYLDLSDTAELETIPIKVILWLPRLLVLNLFNSCYGDWEVGGDGGASFGEAECLKHLKDVGITIRTLPFHQKFFNFHNLTRCTSSLKISGCEGLTALSPPPSSTSSTTTLTNMKYLKTLSLENLGLEELTFSWLVGREGGNRIPSNLETLILRSLFKLKIIKEVTHPFFQNLVVIDIRDCHALKDLTWLFGVRSLQTLYLENCIGIEEVICGGVATVEEESSTFSMLKVVYLFLLPKLKSIYQNALPFPSLQKMSVAGCPMLKKLPFDSNSAKNTFKSIKGEKIWWDQLEWDEEPHKSAFLPHFVDRVV</sequence>
<dbReference type="FunFam" id="1.10.8.430:FF:000003">
    <property type="entry name" value="Probable disease resistance protein At5g66910"/>
    <property type="match status" value="1"/>
</dbReference>
<dbReference type="FunFam" id="1.10.10.10:FF:000322">
    <property type="entry name" value="Probable disease resistance protein At1g63360"/>
    <property type="match status" value="1"/>
</dbReference>
<keyword evidence="4" id="KW-0067">ATP-binding</keyword>
<dbReference type="PRINTS" id="PR00364">
    <property type="entry name" value="DISEASERSIST"/>
</dbReference>
<dbReference type="Pfam" id="PF00931">
    <property type="entry name" value="NB-ARC"/>
    <property type="match status" value="1"/>
</dbReference>
<evidence type="ECO:0000256" key="3">
    <source>
        <dbReference type="ARBA" id="ARBA00022821"/>
    </source>
</evidence>
<keyword evidence="4" id="KW-0547">Nucleotide-binding</keyword>
<dbReference type="Pfam" id="PF13855">
    <property type="entry name" value="LRR_8"/>
    <property type="match status" value="1"/>
</dbReference>
<dbReference type="GO" id="GO:0006952">
    <property type="term" value="P:defense response"/>
    <property type="evidence" value="ECO:0007669"/>
    <property type="project" value="UniProtKB-KW"/>
</dbReference>
<dbReference type="InterPro" id="IPR042197">
    <property type="entry name" value="Apaf_helical"/>
</dbReference>
<dbReference type="PANTHER" id="PTHR33463">
    <property type="entry name" value="NB-ARC DOMAIN-CONTAINING PROTEIN-RELATED"/>
    <property type="match status" value="1"/>
</dbReference>
<keyword evidence="8" id="KW-1185">Reference proteome</keyword>
<proteinExistence type="inferred from homology"/>
<dbReference type="InterPro" id="IPR050905">
    <property type="entry name" value="Plant_NBS-LRR"/>
</dbReference>
<dbReference type="Pfam" id="PF23559">
    <property type="entry name" value="WHD_DRP"/>
    <property type="match status" value="1"/>
</dbReference>
<dbReference type="Pfam" id="PF23247">
    <property type="entry name" value="LRR_RPS2"/>
    <property type="match status" value="1"/>
</dbReference>
<dbReference type="Gene3D" id="3.80.10.10">
    <property type="entry name" value="Ribonuclease Inhibitor"/>
    <property type="match status" value="2"/>
</dbReference>
<evidence type="ECO:0000256" key="2">
    <source>
        <dbReference type="ARBA" id="ARBA00022737"/>
    </source>
</evidence>
<comment type="caution">
    <text evidence="7">The sequence shown here is derived from an EMBL/GenBank/DDBJ whole genome shotgun (WGS) entry which is preliminary data.</text>
</comment>